<evidence type="ECO:0000313" key="3">
    <source>
        <dbReference type="EMBL" id="MCZ8533284.1"/>
    </source>
</evidence>
<accession>A0A9X3L8P7</accession>
<proteinExistence type="inferred from homology"/>
<sequence>MTVIITVFNKEKDLKSSIKSVLNQSYQNLEIVIINDGSTDRSEEIILNFQVKDSRIKYIKQKNQGVSAARNTGIELAQGKYLSFLDADDYYDPFFIEKMVGKIGKCTACYCGHYFVYPDNRKKKSWQNFVKGDVLEEYLLNKCSPHTNSWLISRDFLMLNNLFFEVVLDWGEDMLFFAKLMALNTELQCVEEYLTFYRLGVSDSLSTTDITKINKDILWLN</sequence>
<dbReference type="Pfam" id="PF00535">
    <property type="entry name" value="Glycos_transf_2"/>
    <property type="match status" value="1"/>
</dbReference>
<comment type="caution">
    <text evidence="3">The sequence shown here is derived from an EMBL/GenBank/DDBJ whole genome shotgun (WGS) entry which is preliminary data.</text>
</comment>
<dbReference type="PANTHER" id="PTHR22916:SF3">
    <property type="entry name" value="UDP-GLCNAC:BETAGAL BETA-1,3-N-ACETYLGLUCOSAMINYLTRANSFERASE-LIKE PROTEIN 1"/>
    <property type="match status" value="1"/>
</dbReference>
<dbReference type="InterPro" id="IPR001173">
    <property type="entry name" value="Glyco_trans_2-like"/>
</dbReference>
<comment type="similarity">
    <text evidence="1">Belongs to the glycosyltransferase 2 family.</text>
</comment>
<dbReference type="AlphaFoldDB" id="A0A9X3L8P7"/>
<feature type="non-terminal residue" evidence="3">
    <location>
        <position position="221"/>
    </location>
</feature>
<dbReference type="GO" id="GO:0016758">
    <property type="term" value="F:hexosyltransferase activity"/>
    <property type="evidence" value="ECO:0007669"/>
    <property type="project" value="UniProtKB-ARBA"/>
</dbReference>
<organism evidence="3 4">
    <name type="scientific">Psychrobacillus psychrodurans</name>
    <dbReference type="NCBI Taxonomy" id="126157"/>
    <lineage>
        <taxon>Bacteria</taxon>
        <taxon>Bacillati</taxon>
        <taxon>Bacillota</taxon>
        <taxon>Bacilli</taxon>
        <taxon>Bacillales</taxon>
        <taxon>Bacillaceae</taxon>
        <taxon>Psychrobacillus</taxon>
    </lineage>
</organism>
<dbReference type="InterPro" id="IPR029044">
    <property type="entry name" value="Nucleotide-diphossugar_trans"/>
</dbReference>
<gene>
    <name evidence="3" type="ORF">M9R61_08040</name>
</gene>
<name>A0A9X3L8P7_9BACI</name>
<dbReference type="EMBL" id="JAMKBI010000005">
    <property type="protein sequence ID" value="MCZ8533284.1"/>
    <property type="molecule type" value="Genomic_DNA"/>
</dbReference>
<keyword evidence="4" id="KW-1185">Reference proteome</keyword>
<dbReference type="CDD" id="cd00761">
    <property type="entry name" value="Glyco_tranf_GTA_type"/>
    <property type="match status" value="1"/>
</dbReference>
<dbReference type="Proteomes" id="UP001152172">
    <property type="component" value="Unassembled WGS sequence"/>
</dbReference>
<reference evidence="3" key="1">
    <citation type="submission" date="2022-05" db="EMBL/GenBank/DDBJ databases">
        <authorList>
            <person name="Colautti A."/>
            <person name="Iacumin L."/>
        </authorList>
    </citation>
    <scope>NUCLEOTIDE SEQUENCE</scope>
    <source>
        <strain evidence="3">DSM 30747</strain>
    </source>
</reference>
<protein>
    <submittedName>
        <fullName evidence="3">Glycosyltransferase</fullName>
    </submittedName>
</protein>
<dbReference type="PANTHER" id="PTHR22916">
    <property type="entry name" value="GLYCOSYLTRANSFERASE"/>
    <property type="match status" value="1"/>
</dbReference>
<dbReference type="Gene3D" id="3.90.550.10">
    <property type="entry name" value="Spore Coat Polysaccharide Biosynthesis Protein SpsA, Chain A"/>
    <property type="match status" value="1"/>
</dbReference>
<feature type="domain" description="Glycosyltransferase 2-like" evidence="2">
    <location>
        <begin position="2"/>
        <end position="149"/>
    </location>
</feature>
<dbReference type="SUPFAM" id="SSF53448">
    <property type="entry name" value="Nucleotide-diphospho-sugar transferases"/>
    <property type="match status" value="1"/>
</dbReference>
<dbReference type="RefSeq" id="WP_269921890.1">
    <property type="nucleotide sequence ID" value="NZ_JAMKBI010000005.1"/>
</dbReference>
<evidence type="ECO:0000256" key="1">
    <source>
        <dbReference type="ARBA" id="ARBA00006739"/>
    </source>
</evidence>
<evidence type="ECO:0000313" key="4">
    <source>
        <dbReference type="Proteomes" id="UP001152172"/>
    </source>
</evidence>
<evidence type="ECO:0000259" key="2">
    <source>
        <dbReference type="Pfam" id="PF00535"/>
    </source>
</evidence>